<gene>
    <name evidence="2" type="ORF">PHMEG_00022013</name>
</gene>
<dbReference type="EMBL" id="NBNE01004237">
    <property type="protein sequence ID" value="OWZ05822.1"/>
    <property type="molecule type" value="Genomic_DNA"/>
</dbReference>
<proteinExistence type="predicted"/>
<evidence type="ECO:0000313" key="3">
    <source>
        <dbReference type="Proteomes" id="UP000198211"/>
    </source>
</evidence>
<protein>
    <recommendedName>
        <fullName evidence="4">Eukaryotic/viral aspartic protease</fullName>
    </recommendedName>
</protein>
<dbReference type="AlphaFoldDB" id="A0A225VKG6"/>
<sequence>MDHSAGSDVVLGTDVMIPAVMRLDLFNATAKLPGREMVPLVKSLSTKEDTAEGTHVTGRTTKNLQIPAGTHDVSVRRTAALILTIIRFRKGQPTQTNITDKVVYCPAHLNVIIWVPRGVMPKKAGYVPIYSRKYEQKQMLGYAGSHDKTWFTLECELYERRLASQPPVDERKPYTGPISILQKPDENSSDGEDSLSQDKQWSMEPVARSVVSATVGPPVGDDPVSAAVTFVASAPISTECFDITRGGNNPPARGEIA</sequence>
<organism evidence="2 3">
    <name type="scientific">Phytophthora megakarya</name>
    <dbReference type="NCBI Taxonomy" id="4795"/>
    <lineage>
        <taxon>Eukaryota</taxon>
        <taxon>Sar</taxon>
        <taxon>Stramenopiles</taxon>
        <taxon>Oomycota</taxon>
        <taxon>Peronosporomycetes</taxon>
        <taxon>Peronosporales</taxon>
        <taxon>Peronosporaceae</taxon>
        <taxon>Phytophthora</taxon>
    </lineage>
</organism>
<feature type="region of interest" description="Disordered" evidence="1">
    <location>
        <begin position="167"/>
        <end position="201"/>
    </location>
</feature>
<reference evidence="3" key="1">
    <citation type="submission" date="2017-03" db="EMBL/GenBank/DDBJ databases">
        <title>Phytopthora megakarya and P. palmivora, two closely related causual agents of cacao black pod achieved similar genome size and gene model numbers by different mechanisms.</title>
        <authorList>
            <person name="Ali S."/>
            <person name="Shao J."/>
            <person name="Larry D.J."/>
            <person name="Kronmiller B."/>
            <person name="Shen D."/>
            <person name="Strem M.D."/>
            <person name="Melnick R.L."/>
            <person name="Guiltinan M.J."/>
            <person name="Tyler B.M."/>
            <person name="Meinhardt L.W."/>
            <person name="Bailey B.A."/>
        </authorList>
    </citation>
    <scope>NUCLEOTIDE SEQUENCE [LARGE SCALE GENOMIC DNA]</scope>
    <source>
        <strain evidence="3">zdho120</strain>
    </source>
</reference>
<dbReference type="Proteomes" id="UP000198211">
    <property type="component" value="Unassembled WGS sequence"/>
</dbReference>
<evidence type="ECO:0008006" key="4">
    <source>
        <dbReference type="Google" id="ProtNLM"/>
    </source>
</evidence>
<name>A0A225VKG6_9STRA</name>
<keyword evidence="3" id="KW-1185">Reference proteome</keyword>
<evidence type="ECO:0000256" key="1">
    <source>
        <dbReference type="SAM" id="MobiDB-lite"/>
    </source>
</evidence>
<evidence type="ECO:0000313" key="2">
    <source>
        <dbReference type="EMBL" id="OWZ05822.1"/>
    </source>
</evidence>
<comment type="caution">
    <text evidence="2">The sequence shown here is derived from an EMBL/GenBank/DDBJ whole genome shotgun (WGS) entry which is preliminary data.</text>
</comment>
<accession>A0A225VKG6</accession>